<evidence type="ECO:0000256" key="1">
    <source>
        <dbReference type="SAM" id="MobiDB-lite"/>
    </source>
</evidence>
<proteinExistence type="predicted"/>
<gene>
    <name evidence="2" type="ORF">CcaverHIS019_0309720</name>
</gene>
<name>A0AA48IDE5_9TREE</name>
<accession>A0AA48IDE5</accession>
<organism evidence="2 3">
    <name type="scientific">Cutaneotrichosporon cavernicola</name>
    <dbReference type="NCBI Taxonomy" id="279322"/>
    <lineage>
        <taxon>Eukaryota</taxon>
        <taxon>Fungi</taxon>
        <taxon>Dikarya</taxon>
        <taxon>Basidiomycota</taxon>
        <taxon>Agaricomycotina</taxon>
        <taxon>Tremellomycetes</taxon>
        <taxon>Trichosporonales</taxon>
        <taxon>Trichosporonaceae</taxon>
        <taxon>Cutaneotrichosporon</taxon>
    </lineage>
</organism>
<dbReference type="KEGG" id="ccac:CcaHIS019_0309720"/>
<dbReference type="RefSeq" id="XP_060456167.1">
    <property type="nucleotide sequence ID" value="XM_060599477.1"/>
</dbReference>
<keyword evidence="3" id="KW-1185">Reference proteome</keyword>
<protein>
    <submittedName>
        <fullName evidence="2">Uncharacterized protein</fullName>
    </submittedName>
</protein>
<reference evidence="2" key="1">
    <citation type="journal article" date="2023" name="BMC Genomics">
        <title>Chromosome-level genome assemblies of Cutaneotrichosporon spp. (Trichosporonales, Basidiomycota) reveal imbalanced evolution between nucleotide sequences and chromosome synteny.</title>
        <authorList>
            <person name="Kobayashi Y."/>
            <person name="Kayamori A."/>
            <person name="Aoki K."/>
            <person name="Shiwa Y."/>
            <person name="Matsutani M."/>
            <person name="Fujita N."/>
            <person name="Sugita T."/>
            <person name="Iwasaki W."/>
            <person name="Tanaka N."/>
            <person name="Takashima M."/>
        </authorList>
    </citation>
    <scope>NUCLEOTIDE SEQUENCE</scope>
    <source>
        <strain evidence="2">HIS019</strain>
    </source>
</reference>
<feature type="region of interest" description="Disordered" evidence="1">
    <location>
        <begin position="327"/>
        <end position="364"/>
    </location>
</feature>
<evidence type="ECO:0000313" key="3">
    <source>
        <dbReference type="Proteomes" id="UP001233271"/>
    </source>
</evidence>
<dbReference type="AlphaFoldDB" id="A0AA48IDE5"/>
<dbReference type="EMBL" id="AP028214">
    <property type="protein sequence ID" value="BEI90902.1"/>
    <property type="molecule type" value="Genomic_DNA"/>
</dbReference>
<dbReference type="Proteomes" id="UP001233271">
    <property type="component" value="Chromosome 3"/>
</dbReference>
<dbReference type="GeneID" id="85494772"/>
<feature type="compositionally biased region" description="Polar residues" evidence="1">
    <location>
        <begin position="336"/>
        <end position="347"/>
    </location>
</feature>
<sequence length="454" mass="49711">MSAPTLDATAFPHLLEAVITQAPPASLLALRAASRTCKARADARLAAHLVLEDRGMGGRWFAAWHASLNPSLLIAPSSPSDILAATFNAYSVYTHVGRMRVLGAPPSDTHYNWNQFARPHGPFVKGAQAFLPLVRVLDLRGDIGVLADTTAFNHEIPLTRLLPGPSGEMEERPPLSRTLALFPSPGDMEPNHIADVYPRCRRVVLNVRWHNAPGLVRARLRDLEGGDEVVISFSGWHAPPNAEVRGVVEGRPTLLHGPESFTPAYFEGVSEPEEEEETLPWHRLGPRENDNLRWQELAFLVALSLSCGAKVTIVDLDRVDPGWLDPDFAPPGLSPTDATPLNPTPASLLNPPDPNDDHEEHDDTTFVADHPDDLVDVPVTAHSRATLHDLKATLRGLRIARREMPSFWLVNGLRVYGLCTVVMPQSTRGVRFITAEQYAAEADPLETDASAYAL</sequence>
<evidence type="ECO:0000313" key="2">
    <source>
        <dbReference type="EMBL" id="BEI90902.1"/>
    </source>
</evidence>